<sequence>PAIKGLPKLANPSPRICKLTLNFDLNPTICLPMATHTHESLLKDYTPVEPVKRIFSDKDIVPFTKSEAFARIVDFVKLLNTSVLDKKITDTCYESENIKKVLRLLDTISSWIDDIPPASNAQRFGNKAFRIWLAKVEENAETLMEDALPPVVHIAVSELKAYFKNAFGNGTRIDYGSGHELSFCAWLCGLAMLKVFEKEDFQALVLRVFTSYLEVVRKLQRTYTLEPAGSHGVWGLDDYQFLPYVWGSAQLINHPNLRPKSVLSEDIVNSFAKDYLYFRCVQSINEVKRGPFHEHSPMLYDISAVPGWAKVNSGMIKMFIAEVLRKAPVVQHFYFGALFPFDPLQEE</sequence>
<dbReference type="Pfam" id="PF03095">
    <property type="entry name" value="PTPA"/>
    <property type="match status" value="1"/>
</dbReference>
<dbReference type="AlphaFoldDB" id="A0A8H7UIP7"/>
<dbReference type="GO" id="GO:0005737">
    <property type="term" value="C:cytoplasm"/>
    <property type="evidence" value="ECO:0007669"/>
    <property type="project" value="UniProtKB-SubCell"/>
</dbReference>
<keyword evidence="9" id="KW-1185">Reference proteome</keyword>
<dbReference type="InterPro" id="IPR037218">
    <property type="entry name" value="PTPA_sf"/>
</dbReference>
<evidence type="ECO:0000256" key="7">
    <source>
        <dbReference type="RuleBase" id="RU361210"/>
    </source>
</evidence>
<protein>
    <recommendedName>
        <fullName evidence="7">Serine/threonine-protein phosphatase 2A activator</fullName>
        <ecNumber evidence="7">5.2.1.8</ecNumber>
    </recommendedName>
    <alternativeName>
        <fullName evidence="7">Phosphotyrosyl phosphatase activator</fullName>
    </alternativeName>
</protein>
<dbReference type="PANTHER" id="PTHR10012:SF0">
    <property type="entry name" value="SERINE_THREONINE-PROTEIN PHOSPHATASE 2A ACTIVATOR"/>
    <property type="match status" value="1"/>
</dbReference>
<evidence type="ECO:0000256" key="5">
    <source>
        <dbReference type="ARBA" id="ARBA00023110"/>
    </source>
</evidence>
<dbReference type="InterPro" id="IPR043170">
    <property type="entry name" value="PTPA_C_lid"/>
</dbReference>
<evidence type="ECO:0000256" key="4">
    <source>
        <dbReference type="ARBA" id="ARBA00022490"/>
    </source>
</evidence>
<dbReference type="InterPro" id="IPR004327">
    <property type="entry name" value="Phstyr_phstse_ac"/>
</dbReference>
<dbReference type="GO" id="GO:0007052">
    <property type="term" value="P:mitotic spindle organization"/>
    <property type="evidence" value="ECO:0007669"/>
    <property type="project" value="TreeGrafter"/>
</dbReference>
<dbReference type="CDD" id="cd04087">
    <property type="entry name" value="PTPA"/>
    <property type="match status" value="1"/>
</dbReference>
<organism evidence="8 9">
    <name type="scientific">Umbelopsis vinacea</name>
    <dbReference type="NCBI Taxonomy" id="44442"/>
    <lineage>
        <taxon>Eukaryota</taxon>
        <taxon>Fungi</taxon>
        <taxon>Fungi incertae sedis</taxon>
        <taxon>Mucoromycota</taxon>
        <taxon>Mucoromycotina</taxon>
        <taxon>Umbelopsidomycetes</taxon>
        <taxon>Umbelopsidales</taxon>
        <taxon>Umbelopsidaceae</taxon>
        <taxon>Umbelopsis</taxon>
    </lineage>
</organism>
<dbReference type="SUPFAM" id="SSF140984">
    <property type="entry name" value="PTPA-like"/>
    <property type="match status" value="1"/>
</dbReference>
<proteinExistence type="inferred from homology"/>
<dbReference type="GO" id="GO:0003755">
    <property type="term" value="F:peptidyl-prolyl cis-trans isomerase activity"/>
    <property type="evidence" value="ECO:0007669"/>
    <property type="project" value="UniProtKB-KW"/>
</dbReference>
<feature type="non-terminal residue" evidence="8">
    <location>
        <position position="347"/>
    </location>
</feature>
<dbReference type="EMBL" id="JAEPRA010000009">
    <property type="protein sequence ID" value="KAG2180504.1"/>
    <property type="molecule type" value="Genomic_DNA"/>
</dbReference>
<dbReference type="EC" id="5.2.1.8" evidence="7"/>
<keyword evidence="4 7" id="KW-0963">Cytoplasm</keyword>
<dbReference type="Proteomes" id="UP000612746">
    <property type="component" value="Unassembled WGS sequence"/>
</dbReference>
<evidence type="ECO:0000313" key="8">
    <source>
        <dbReference type="EMBL" id="KAG2180504.1"/>
    </source>
</evidence>
<dbReference type="FunFam" id="1.20.120.1150:FF:000002">
    <property type="entry name" value="Serine/threonine-protein phosphatase 2A activator"/>
    <property type="match status" value="1"/>
</dbReference>
<comment type="subcellular location">
    <subcellularLocation>
        <location evidence="2 7">Cytoplasm</location>
    </subcellularLocation>
</comment>
<dbReference type="GO" id="GO:0000159">
    <property type="term" value="C:protein phosphatase type 2A complex"/>
    <property type="evidence" value="ECO:0007669"/>
    <property type="project" value="TreeGrafter"/>
</dbReference>
<gene>
    <name evidence="8" type="ORF">INT44_003508</name>
</gene>
<dbReference type="PANTHER" id="PTHR10012">
    <property type="entry name" value="SERINE/THREONINE-PROTEIN PHOSPHATASE 2A REGULATORY SUBUNIT B"/>
    <property type="match status" value="1"/>
</dbReference>
<accession>A0A8H7UIP7</accession>
<evidence type="ECO:0000256" key="6">
    <source>
        <dbReference type="ARBA" id="ARBA00023235"/>
    </source>
</evidence>
<comment type="similarity">
    <text evidence="3 7">Belongs to the PTPA-type PPIase family.</text>
</comment>
<keyword evidence="6 7" id="KW-0413">Isomerase</keyword>
<comment type="caution">
    <text evidence="8">The sequence shown here is derived from an EMBL/GenBank/DDBJ whole genome shotgun (WGS) entry which is preliminary data.</text>
</comment>
<evidence type="ECO:0000256" key="1">
    <source>
        <dbReference type="ARBA" id="ARBA00000971"/>
    </source>
</evidence>
<evidence type="ECO:0000256" key="3">
    <source>
        <dbReference type="ARBA" id="ARBA00011019"/>
    </source>
</evidence>
<reference evidence="8" key="1">
    <citation type="submission" date="2020-12" db="EMBL/GenBank/DDBJ databases">
        <title>Metabolic potential, ecology and presence of endohyphal bacteria is reflected in genomic diversity of Mucoromycotina.</title>
        <authorList>
            <person name="Muszewska A."/>
            <person name="Okrasinska A."/>
            <person name="Steczkiewicz K."/>
            <person name="Drgas O."/>
            <person name="Orlowska M."/>
            <person name="Perlinska-Lenart U."/>
            <person name="Aleksandrzak-Piekarczyk T."/>
            <person name="Szatraj K."/>
            <person name="Zielenkiewicz U."/>
            <person name="Pilsyk S."/>
            <person name="Malc E."/>
            <person name="Mieczkowski P."/>
            <person name="Kruszewska J.S."/>
            <person name="Biernat P."/>
            <person name="Pawlowska J."/>
        </authorList>
    </citation>
    <scope>NUCLEOTIDE SEQUENCE</scope>
    <source>
        <strain evidence="8">WA0000051536</strain>
    </source>
</reference>
<comment type="catalytic activity">
    <reaction evidence="1 7">
        <text>[protein]-peptidylproline (omega=180) = [protein]-peptidylproline (omega=0)</text>
        <dbReference type="Rhea" id="RHEA:16237"/>
        <dbReference type="Rhea" id="RHEA-COMP:10747"/>
        <dbReference type="Rhea" id="RHEA-COMP:10748"/>
        <dbReference type="ChEBI" id="CHEBI:83833"/>
        <dbReference type="ChEBI" id="CHEBI:83834"/>
        <dbReference type="EC" id="5.2.1.8"/>
    </reaction>
</comment>
<dbReference type="GO" id="GO:0005634">
    <property type="term" value="C:nucleus"/>
    <property type="evidence" value="ECO:0007669"/>
    <property type="project" value="TreeGrafter"/>
</dbReference>
<dbReference type="PIRSF" id="PIRSF016325">
    <property type="entry name" value="Phstyr_phstse_ac"/>
    <property type="match status" value="1"/>
</dbReference>
<dbReference type="GO" id="GO:0008160">
    <property type="term" value="F:protein tyrosine phosphatase activator activity"/>
    <property type="evidence" value="ECO:0007669"/>
    <property type="project" value="TreeGrafter"/>
</dbReference>
<dbReference type="Gene3D" id="1.20.120.1150">
    <property type="match status" value="1"/>
</dbReference>
<evidence type="ECO:0000313" key="9">
    <source>
        <dbReference type="Proteomes" id="UP000612746"/>
    </source>
</evidence>
<keyword evidence="5 7" id="KW-0697">Rotamase</keyword>
<evidence type="ECO:0000256" key="2">
    <source>
        <dbReference type="ARBA" id="ARBA00004496"/>
    </source>
</evidence>
<comment type="function">
    <text evidence="7">PPIases accelerate the folding of proteins. It catalyzes the cis-trans isomerization of proline imidic peptide bonds in oligopeptides.</text>
</comment>
<dbReference type="OrthoDB" id="16120at2759"/>
<name>A0A8H7UIP7_9FUNG</name>